<gene>
    <name evidence="2" type="ORF">BET01_05815</name>
</gene>
<evidence type="ECO:0000313" key="2">
    <source>
        <dbReference type="EMBL" id="RKD30852.1"/>
    </source>
</evidence>
<organism evidence="2 3">
    <name type="scientific">Lacrimispora algidixylanolytica</name>
    <dbReference type="NCBI Taxonomy" id="94868"/>
    <lineage>
        <taxon>Bacteria</taxon>
        <taxon>Bacillati</taxon>
        <taxon>Bacillota</taxon>
        <taxon>Clostridia</taxon>
        <taxon>Lachnospirales</taxon>
        <taxon>Lachnospiraceae</taxon>
        <taxon>Lacrimispora</taxon>
    </lineage>
</organism>
<dbReference type="EMBL" id="MCIA01000030">
    <property type="protein sequence ID" value="RKD30852.1"/>
    <property type="molecule type" value="Genomic_DNA"/>
</dbReference>
<dbReference type="InterPro" id="IPR013830">
    <property type="entry name" value="SGNH_hydro"/>
</dbReference>
<dbReference type="PANTHER" id="PTHR34407:SF1">
    <property type="entry name" value="SGNH HYDROLASE-TYPE ESTERASE DOMAIN-CONTAINING PROTEIN"/>
    <property type="match status" value="1"/>
</dbReference>
<feature type="domain" description="SGNH hydrolase-type esterase" evidence="1">
    <location>
        <begin position="24"/>
        <end position="187"/>
    </location>
</feature>
<evidence type="ECO:0000313" key="3">
    <source>
        <dbReference type="Proteomes" id="UP000284277"/>
    </source>
</evidence>
<reference evidence="2 3" key="1">
    <citation type="submission" date="2016-08" db="EMBL/GenBank/DDBJ databases">
        <title>A new outlook on sporulation: Clostridium algidixylanolyticum.</title>
        <authorList>
            <person name="Poppleton D.I."/>
            <person name="Gribaldo S."/>
        </authorList>
    </citation>
    <scope>NUCLEOTIDE SEQUENCE [LARGE SCALE GENOMIC DNA]</scope>
    <source>
        <strain evidence="2 3">SPL73</strain>
    </source>
</reference>
<dbReference type="AlphaFoldDB" id="A0A419T067"/>
<name>A0A419T067_9FIRM</name>
<dbReference type="Gene3D" id="3.40.50.1110">
    <property type="entry name" value="SGNH hydrolase"/>
    <property type="match status" value="1"/>
</dbReference>
<dbReference type="PANTHER" id="PTHR34407">
    <property type="entry name" value="EXPRESSED PROTEIN"/>
    <property type="match status" value="1"/>
</dbReference>
<dbReference type="Proteomes" id="UP000284277">
    <property type="component" value="Unassembled WGS sequence"/>
</dbReference>
<comment type="caution">
    <text evidence="2">The sequence shown here is derived from an EMBL/GenBank/DDBJ whole genome shotgun (WGS) entry which is preliminary data.</text>
</comment>
<dbReference type="InterPro" id="IPR036514">
    <property type="entry name" value="SGNH_hydro_sf"/>
</dbReference>
<accession>A0A419T067</accession>
<dbReference type="Pfam" id="PF13472">
    <property type="entry name" value="Lipase_GDSL_2"/>
    <property type="match status" value="1"/>
</dbReference>
<sequence length="371" mass="41704">MGNPERIIRAAKKAEHGKNVVLAFLGGSITQGSLASVPSSCYAYLVFEWWKKTFPNASFTYINAGIGGTSSLFGAVRVQEDVLKYSPDFIILDFTVNDENTDFFMETYESLILRILSHPTSPGVMALCNAYYDDGRSAFERHKKILDHYLIPYISVKETLYQDILDGKRDLNQITLDGLHPNDEGHRSIADLITRALEEIRRMEPNIADRPNRIVQSPALTDCSYRKASRIKNNTSPLYCKGFIPDYSKKIGVTDVFKGGWIGFRIGNRIGFEVKGSCLGIQYRRTVNKPAPVAAAYLDGDRDHKIILDGNFNEDWGDSLVITTLLHHGKPGKHVIEIEIINEVEEKDTPFYLVSLIQSGDEGMQCIPMDR</sequence>
<proteinExistence type="predicted"/>
<dbReference type="CDD" id="cd00229">
    <property type="entry name" value="SGNH_hydrolase"/>
    <property type="match status" value="1"/>
</dbReference>
<protein>
    <recommendedName>
        <fullName evidence="1">SGNH hydrolase-type esterase domain-containing protein</fullName>
    </recommendedName>
</protein>
<keyword evidence="3" id="KW-1185">Reference proteome</keyword>
<evidence type="ECO:0000259" key="1">
    <source>
        <dbReference type="Pfam" id="PF13472"/>
    </source>
</evidence>
<dbReference type="SUPFAM" id="SSF52266">
    <property type="entry name" value="SGNH hydrolase"/>
    <property type="match status" value="1"/>
</dbReference>